<dbReference type="GO" id="GO:0046983">
    <property type="term" value="F:protein dimerization activity"/>
    <property type="evidence" value="ECO:0007669"/>
    <property type="project" value="InterPro"/>
</dbReference>
<evidence type="ECO:0000256" key="3">
    <source>
        <dbReference type="ARBA" id="ARBA00023125"/>
    </source>
</evidence>
<evidence type="ECO:0000256" key="4">
    <source>
        <dbReference type="ARBA" id="ARBA00023163"/>
    </source>
</evidence>
<evidence type="ECO:0000256" key="2">
    <source>
        <dbReference type="ARBA" id="ARBA00023015"/>
    </source>
</evidence>
<sequence>MQPESSDQMMYSLLTGNQISGGGFCLSEDYMSTMPSLCGSSSSTSSYYPLAISGIGERLAQDRAIAALRNHKEAERRRRERISSHLNKLRNVLSCNYKTDKATLLAKVVQRVKELKQQTLEISDADQTLLPSETDEISVLHYGDYSNEGHIIFKVSLCSDDRSDLLSDLMEILKSLHMKTLRAEMVTLGGRTRTVLVVAADKEMHGVESVHFLQNALKSLLERSSKSLMERSSDAGGGELSKRRRALDHSIMVCRAGSEITGA</sequence>
<evidence type="ECO:0000313" key="8">
    <source>
        <dbReference type="RefSeq" id="XP_018474832.1"/>
    </source>
</evidence>
<keyword evidence="7" id="KW-1185">Reference proteome</keyword>
<evidence type="ECO:0000313" key="7">
    <source>
        <dbReference type="Proteomes" id="UP000504610"/>
    </source>
</evidence>
<organism evidence="7 8">
    <name type="scientific">Raphanus sativus</name>
    <name type="common">Radish</name>
    <name type="synonym">Raphanus raphanistrum var. sativus</name>
    <dbReference type="NCBI Taxonomy" id="3726"/>
    <lineage>
        <taxon>Eukaryota</taxon>
        <taxon>Viridiplantae</taxon>
        <taxon>Streptophyta</taxon>
        <taxon>Embryophyta</taxon>
        <taxon>Tracheophyta</taxon>
        <taxon>Spermatophyta</taxon>
        <taxon>Magnoliopsida</taxon>
        <taxon>eudicotyledons</taxon>
        <taxon>Gunneridae</taxon>
        <taxon>Pentapetalae</taxon>
        <taxon>rosids</taxon>
        <taxon>malvids</taxon>
        <taxon>Brassicales</taxon>
        <taxon>Brassicaceae</taxon>
        <taxon>Brassiceae</taxon>
        <taxon>Raphanus</taxon>
    </lineage>
</organism>
<evidence type="ECO:0000256" key="1">
    <source>
        <dbReference type="ARBA" id="ARBA00004123"/>
    </source>
</evidence>
<dbReference type="GO" id="GO:0003677">
    <property type="term" value="F:DNA binding"/>
    <property type="evidence" value="ECO:0007669"/>
    <property type="project" value="UniProtKB-KW"/>
</dbReference>
<reference evidence="7" key="1">
    <citation type="journal article" date="2019" name="Database">
        <title>The radish genome database (RadishGD): an integrated information resource for radish genomics.</title>
        <authorList>
            <person name="Yu H.J."/>
            <person name="Baek S."/>
            <person name="Lee Y.J."/>
            <person name="Cho A."/>
            <person name="Mun J.H."/>
        </authorList>
    </citation>
    <scope>NUCLEOTIDE SEQUENCE [LARGE SCALE GENOMIC DNA]</scope>
    <source>
        <strain evidence="7">cv. WK10039</strain>
    </source>
</reference>
<dbReference type="RefSeq" id="XP_018474832.1">
    <property type="nucleotide sequence ID" value="XM_018619330.2"/>
</dbReference>
<name>A0A6J0MQV0_RAPSA</name>
<evidence type="ECO:0000259" key="6">
    <source>
        <dbReference type="PROSITE" id="PS50888"/>
    </source>
</evidence>
<dbReference type="FunFam" id="4.10.280.10:FF:000070">
    <property type="entry name" value="transcription factor bHLH30"/>
    <property type="match status" value="1"/>
</dbReference>
<dbReference type="InterPro" id="IPR036638">
    <property type="entry name" value="HLH_DNA-bd_sf"/>
</dbReference>
<protein>
    <submittedName>
        <fullName evidence="8">Transcription factor bHLH106</fullName>
    </submittedName>
</protein>
<dbReference type="KEGG" id="rsz:108846119"/>
<dbReference type="Proteomes" id="UP000504610">
    <property type="component" value="Chromosome 3"/>
</dbReference>
<dbReference type="GO" id="GO:0003700">
    <property type="term" value="F:DNA-binding transcription factor activity"/>
    <property type="evidence" value="ECO:0007669"/>
    <property type="project" value="InterPro"/>
</dbReference>
<evidence type="ECO:0000256" key="5">
    <source>
        <dbReference type="ARBA" id="ARBA00023242"/>
    </source>
</evidence>
<dbReference type="PANTHER" id="PTHR45844">
    <property type="entry name" value="TRANSCRIPTION FACTOR BHLH30"/>
    <property type="match status" value="1"/>
</dbReference>
<keyword evidence="5" id="KW-0539">Nucleus</keyword>
<dbReference type="SUPFAM" id="SSF47459">
    <property type="entry name" value="HLH, helix-loop-helix DNA-binding domain"/>
    <property type="match status" value="1"/>
</dbReference>
<dbReference type="SMART" id="SM00353">
    <property type="entry name" value="HLH"/>
    <property type="match status" value="1"/>
</dbReference>
<feature type="domain" description="BHLH" evidence="6">
    <location>
        <begin position="66"/>
        <end position="115"/>
    </location>
</feature>
<proteinExistence type="predicted"/>
<dbReference type="Pfam" id="PF00010">
    <property type="entry name" value="HLH"/>
    <property type="match status" value="1"/>
</dbReference>
<dbReference type="GO" id="GO:0005634">
    <property type="term" value="C:nucleus"/>
    <property type="evidence" value="ECO:0007669"/>
    <property type="project" value="UniProtKB-SubCell"/>
</dbReference>
<dbReference type="AlphaFoldDB" id="A0A6J0MQV0"/>
<dbReference type="OrthoDB" id="71302at2759"/>
<gene>
    <name evidence="8" type="primary">LOC108846119</name>
</gene>
<dbReference type="InterPro" id="IPR011598">
    <property type="entry name" value="bHLH_dom"/>
</dbReference>
<keyword evidence="4" id="KW-0804">Transcription</keyword>
<comment type="subcellular location">
    <subcellularLocation>
        <location evidence="1">Nucleus</location>
    </subcellularLocation>
</comment>
<keyword evidence="2" id="KW-0805">Transcription regulation</keyword>
<dbReference type="Gene3D" id="4.10.280.10">
    <property type="entry name" value="Helix-loop-helix DNA-binding domain"/>
    <property type="match status" value="1"/>
</dbReference>
<dbReference type="GeneID" id="108846119"/>
<dbReference type="PROSITE" id="PS50888">
    <property type="entry name" value="BHLH"/>
    <property type="match status" value="1"/>
</dbReference>
<dbReference type="InterPro" id="IPR045847">
    <property type="entry name" value="AIG1-like"/>
</dbReference>
<accession>A0A6J0MQV0</accession>
<keyword evidence="3" id="KW-0238">DNA-binding</keyword>
<reference evidence="8" key="2">
    <citation type="submission" date="2025-08" db="UniProtKB">
        <authorList>
            <consortium name="RefSeq"/>
        </authorList>
    </citation>
    <scope>IDENTIFICATION</scope>
    <source>
        <tissue evidence="8">Leaf</tissue>
    </source>
</reference>
<dbReference type="PANTHER" id="PTHR45844:SF19">
    <property type="entry name" value="TRANSCRIPTION FACTOR BHLH106-RELATED"/>
    <property type="match status" value="1"/>
</dbReference>